<dbReference type="Proteomes" id="UP000266934">
    <property type="component" value="Chromosome"/>
</dbReference>
<dbReference type="InterPro" id="IPR044855">
    <property type="entry name" value="CoA-Trfase_III_dom3_sf"/>
</dbReference>
<proteinExistence type="predicted"/>
<gene>
    <name evidence="1" type="ORF">BLTE_09700</name>
</gene>
<dbReference type="OrthoDB" id="9806585at2"/>
<name>A0A348FYA2_9HYPH</name>
<evidence type="ECO:0000313" key="1">
    <source>
        <dbReference type="EMBL" id="BBF92285.1"/>
    </source>
</evidence>
<dbReference type="RefSeq" id="WP_126398125.1">
    <property type="nucleotide sequence ID" value="NZ_AP018907.1"/>
</dbReference>
<dbReference type="PANTHER" id="PTHR48228">
    <property type="entry name" value="SUCCINYL-COA--D-CITRAMALATE COA-TRANSFERASE"/>
    <property type="match status" value="1"/>
</dbReference>
<sequence>MSSTLPLSGLVVLDFSTLLPGPLAALMLAEAGAEVIKIERPDGESMRGFSPQIGGTAMPFAMLNRGKQVHTVDFKDKTQVEALRPLIARADILIEQFRPGVMARHGLGYEDVKAINPRLIYCSISGYGEEGPRAQEAGHDLNFVATAGLLADTPASNPALPPVHAADIGGGTMPAVINILLALLQRDKTGQGCRIDIGMTDAMFTFGWLNLAFHWGRAAGATITHPGPTAESPRYRLYPTADDRLVACGSLEDKFWETFCAAIGLPEHLRDDTRDPAATGAAIAALVCSQPAAHWAPILKAANCCATVVATLEEALADPHFVNRGLFRRRVALAEDVEIPALPLPLAEGFRRPETVLPAPKLPG</sequence>
<dbReference type="AlphaFoldDB" id="A0A348FYA2"/>
<dbReference type="Gene3D" id="3.30.1540.10">
    <property type="entry name" value="formyl-coa transferase, domain 3"/>
    <property type="match status" value="1"/>
</dbReference>
<dbReference type="PANTHER" id="PTHR48228:SF5">
    <property type="entry name" value="ALPHA-METHYLACYL-COA RACEMASE"/>
    <property type="match status" value="1"/>
</dbReference>
<dbReference type="EMBL" id="AP018907">
    <property type="protein sequence ID" value="BBF92285.1"/>
    <property type="molecule type" value="Genomic_DNA"/>
</dbReference>
<dbReference type="KEGG" id="blag:BLTE_09700"/>
<dbReference type="InterPro" id="IPR003673">
    <property type="entry name" value="CoA-Trfase_fam_III"/>
</dbReference>
<protein>
    <submittedName>
        <fullName evidence="1">CoA transferase</fullName>
    </submittedName>
</protein>
<dbReference type="Gene3D" id="3.40.50.10540">
    <property type="entry name" value="Crotonobetainyl-coa:carnitine coa-transferase, domain 1"/>
    <property type="match status" value="1"/>
</dbReference>
<reference evidence="1 2" key="1">
    <citation type="submission" date="2018-08" db="EMBL/GenBank/DDBJ databases">
        <title>Complete genome sequencing of Blastochloris tepida GI.</title>
        <authorList>
            <person name="Tsukatani Y."/>
            <person name="Mori H."/>
        </authorList>
    </citation>
    <scope>NUCLEOTIDE SEQUENCE [LARGE SCALE GENOMIC DNA]</scope>
    <source>
        <strain evidence="1 2">GI</strain>
    </source>
</reference>
<organism evidence="1 2">
    <name type="scientific">Blastochloris tepida</name>
    <dbReference type="NCBI Taxonomy" id="2233851"/>
    <lineage>
        <taxon>Bacteria</taxon>
        <taxon>Pseudomonadati</taxon>
        <taxon>Pseudomonadota</taxon>
        <taxon>Alphaproteobacteria</taxon>
        <taxon>Hyphomicrobiales</taxon>
        <taxon>Blastochloridaceae</taxon>
        <taxon>Blastochloris</taxon>
    </lineage>
</organism>
<dbReference type="InterPro" id="IPR023606">
    <property type="entry name" value="CoA-Trfase_III_dom_1_sf"/>
</dbReference>
<accession>A0A348FYA2</accession>
<dbReference type="GO" id="GO:0016740">
    <property type="term" value="F:transferase activity"/>
    <property type="evidence" value="ECO:0007669"/>
    <property type="project" value="UniProtKB-KW"/>
</dbReference>
<dbReference type="InterPro" id="IPR050509">
    <property type="entry name" value="CoA-transferase_III"/>
</dbReference>
<keyword evidence="1" id="KW-0808">Transferase</keyword>
<dbReference type="Pfam" id="PF02515">
    <property type="entry name" value="CoA_transf_3"/>
    <property type="match status" value="1"/>
</dbReference>
<evidence type="ECO:0000313" key="2">
    <source>
        <dbReference type="Proteomes" id="UP000266934"/>
    </source>
</evidence>
<keyword evidence="2" id="KW-1185">Reference proteome</keyword>
<dbReference type="SUPFAM" id="SSF89796">
    <property type="entry name" value="CoA-transferase family III (CaiB/BaiF)"/>
    <property type="match status" value="1"/>
</dbReference>